<proteinExistence type="predicted"/>
<feature type="transmembrane region" description="Helical" evidence="6">
    <location>
        <begin position="137"/>
        <end position="160"/>
    </location>
</feature>
<evidence type="ECO:0000313" key="8">
    <source>
        <dbReference type="EMBL" id="GAK36331.1"/>
    </source>
</evidence>
<protein>
    <submittedName>
        <fullName evidence="8">Probable integral membrane protein</fullName>
    </submittedName>
</protein>
<evidence type="ECO:0000256" key="4">
    <source>
        <dbReference type="ARBA" id="ARBA00023136"/>
    </source>
</evidence>
<dbReference type="Pfam" id="PF01694">
    <property type="entry name" value="Rhomboid"/>
    <property type="match status" value="1"/>
</dbReference>
<keyword evidence="2 6" id="KW-0812">Transmembrane</keyword>
<dbReference type="AlphaFoldDB" id="A0A069D211"/>
<keyword evidence="3 6" id="KW-1133">Transmembrane helix</keyword>
<evidence type="ECO:0000256" key="3">
    <source>
        <dbReference type="ARBA" id="ARBA00022989"/>
    </source>
</evidence>
<feature type="region of interest" description="Disordered" evidence="5">
    <location>
        <begin position="195"/>
        <end position="217"/>
    </location>
</feature>
<reference evidence="8 9" key="1">
    <citation type="journal article" date="2015" name="Microbes Environ.">
        <title>Distribution and evolution of nitrogen fixation genes in the phylum bacteroidetes.</title>
        <authorList>
            <person name="Inoue J."/>
            <person name="Oshima K."/>
            <person name="Suda W."/>
            <person name="Sakamoto M."/>
            <person name="Iino T."/>
            <person name="Noda S."/>
            <person name="Hongoh Y."/>
            <person name="Hattori M."/>
            <person name="Ohkuma M."/>
        </authorList>
    </citation>
    <scope>NUCLEOTIDE SEQUENCE [LARGE SCALE GENOMIC DNA]</scope>
    <source>
        <strain evidence="8 9">JCM 15093</strain>
    </source>
</reference>
<evidence type="ECO:0000313" key="9">
    <source>
        <dbReference type="Proteomes" id="UP000027601"/>
    </source>
</evidence>
<feature type="domain" description="Peptidase S54 rhomboid" evidence="7">
    <location>
        <begin position="49"/>
        <end position="183"/>
    </location>
</feature>
<organism evidence="8 9">
    <name type="scientific">Bacteroides graminisolvens DSM 19988 = JCM 15093</name>
    <dbReference type="NCBI Taxonomy" id="1121097"/>
    <lineage>
        <taxon>Bacteria</taxon>
        <taxon>Pseudomonadati</taxon>
        <taxon>Bacteroidota</taxon>
        <taxon>Bacteroidia</taxon>
        <taxon>Bacteroidales</taxon>
        <taxon>Bacteroidaceae</taxon>
        <taxon>Bacteroides</taxon>
    </lineage>
</organism>
<dbReference type="STRING" id="1121097.GCA_000428125_00777"/>
<feature type="transmembrane region" description="Helical" evidence="6">
    <location>
        <begin position="40"/>
        <end position="58"/>
    </location>
</feature>
<dbReference type="InterPro" id="IPR022764">
    <property type="entry name" value="Peptidase_S54_rhomboid_dom"/>
</dbReference>
<evidence type="ECO:0000259" key="7">
    <source>
        <dbReference type="Pfam" id="PF01694"/>
    </source>
</evidence>
<feature type="transmembrane region" description="Helical" evidence="6">
    <location>
        <begin position="70"/>
        <end position="96"/>
    </location>
</feature>
<dbReference type="Proteomes" id="UP000027601">
    <property type="component" value="Unassembled WGS sequence"/>
</dbReference>
<evidence type="ECO:0000256" key="6">
    <source>
        <dbReference type="SAM" id="Phobius"/>
    </source>
</evidence>
<evidence type="ECO:0000256" key="2">
    <source>
        <dbReference type="ARBA" id="ARBA00022692"/>
    </source>
</evidence>
<feature type="transmembrane region" description="Helical" evidence="6">
    <location>
        <begin position="166"/>
        <end position="183"/>
    </location>
</feature>
<dbReference type="Gene3D" id="1.20.1540.10">
    <property type="entry name" value="Rhomboid-like"/>
    <property type="match status" value="1"/>
</dbReference>
<dbReference type="eggNOG" id="COG0705">
    <property type="taxonomic scope" value="Bacteria"/>
</dbReference>
<dbReference type="InterPro" id="IPR035952">
    <property type="entry name" value="Rhomboid-like_sf"/>
</dbReference>
<dbReference type="OrthoDB" id="465874at2"/>
<comment type="caution">
    <text evidence="8">The sequence shown here is derived from an EMBL/GenBank/DDBJ whole genome shotgun (WGS) entry which is preliminary data.</text>
</comment>
<evidence type="ECO:0000256" key="1">
    <source>
        <dbReference type="ARBA" id="ARBA00004141"/>
    </source>
</evidence>
<dbReference type="GO" id="GO:0016020">
    <property type="term" value="C:membrane"/>
    <property type="evidence" value="ECO:0007669"/>
    <property type="project" value="UniProtKB-SubCell"/>
</dbReference>
<dbReference type="RefSeq" id="WP_024996271.1">
    <property type="nucleotide sequence ID" value="NZ_ATZI01000001.1"/>
</dbReference>
<dbReference type="PANTHER" id="PTHR43731">
    <property type="entry name" value="RHOMBOID PROTEASE"/>
    <property type="match status" value="1"/>
</dbReference>
<dbReference type="InterPro" id="IPR050925">
    <property type="entry name" value="Rhomboid_protease_S54"/>
</dbReference>
<dbReference type="GO" id="GO:0004252">
    <property type="term" value="F:serine-type endopeptidase activity"/>
    <property type="evidence" value="ECO:0007669"/>
    <property type="project" value="InterPro"/>
</dbReference>
<dbReference type="PANTHER" id="PTHR43731:SF9">
    <property type="entry name" value="SLR1461 PROTEIN"/>
    <property type="match status" value="1"/>
</dbReference>
<comment type="subcellular location">
    <subcellularLocation>
        <location evidence="1">Membrane</location>
        <topology evidence="1">Multi-pass membrane protein</topology>
    </subcellularLocation>
</comment>
<keyword evidence="9" id="KW-1185">Reference proteome</keyword>
<feature type="transmembrane region" description="Helical" evidence="6">
    <location>
        <begin position="108"/>
        <end position="130"/>
    </location>
</feature>
<gene>
    <name evidence="8" type="ORF">JCM15093_1488</name>
</gene>
<keyword evidence="4 6" id="KW-0472">Membrane</keyword>
<name>A0A069D211_9BACE</name>
<evidence type="ECO:0000256" key="5">
    <source>
        <dbReference type="SAM" id="MobiDB-lite"/>
    </source>
</evidence>
<dbReference type="SUPFAM" id="SSF144091">
    <property type="entry name" value="Rhomboid-like"/>
    <property type="match status" value="1"/>
</dbReference>
<feature type="compositionally biased region" description="Acidic residues" evidence="5">
    <location>
        <begin position="195"/>
        <end position="210"/>
    </location>
</feature>
<accession>A0A069D211</accession>
<sequence>MKVEIQRLILSLVIPLLLLLMLYAIKILEVGMGWDLSHFGIYPLHVKGVIGIITSPLVHSSFSHLMANSFPLLFLTWCLFYFYHSIAIQILTALWISSGCFTFIIGSPGWHIGASGLIYGLIFFLFLSGVIRKYPPLIAISLLITFLYGGIVWSMFPFFVKANISWEGHLSGGITGMILALLFKSYGPQKRIITDDEESNTDIETEEESDRNEQDAT</sequence>
<dbReference type="EMBL" id="BAJS01000006">
    <property type="protein sequence ID" value="GAK36331.1"/>
    <property type="molecule type" value="Genomic_DNA"/>
</dbReference>